<dbReference type="PANTHER" id="PTHR46438:SF11">
    <property type="entry name" value="LIPASE-RELATED"/>
    <property type="match status" value="1"/>
</dbReference>
<dbReference type="PANTHER" id="PTHR46438">
    <property type="entry name" value="ALPHA/BETA-HYDROLASES SUPERFAMILY PROTEIN"/>
    <property type="match status" value="1"/>
</dbReference>
<evidence type="ECO:0000313" key="3">
    <source>
        <dbReference type="Proteomes" id="UP000639775"/>
    </source>
</evidence>
<keyword evidence="2" id="KW-0378">Hydrolase</keyword>
<comment type="caution">
    <text evidence="2">The sequence shown here is derived from an EMBL/GenBank/DDBJ whole genome shotgun (WGS) entry which is preliminary data.</text>
</comment>
<dbReference type="PRINTS" id="PR00412">
    <property type="entry name" value="EPOXHYDRLASE"/>
</dbReference>
<dbReference type="EMBL" id="JAAORB010000021">
    <property type="protein sequence ID" value="NHQ74967.1"/>
    <property type="molecule type" value="Genomic_DNA"/>
</dbReference>
<feature type="domain" description="AB hydrolase-1" evidence="1">
    <location>
        <begin position="37"/>
        <end position="277"/>
    </location>
</feature>
<dbReference type="InterPro" id="IPR017497">
    <property type="entry name" value="BchO"/>
</dbReference>
<sequence>MDWARDLPTWPNHAASRRLRVRPHEWHIQEMGDGPTLLLLHGAGASTHTWRDILPRLAETHHVVALDLPSQGFTQAGTLRRCSLDRMAEDIAALCVSQNWSLRAIIGHSAGAALALRLSEIMSEEARPGLILGLNPALGNFEGVAGWLFPVLAKFLALNPLTSYLFAGGSPQIKRTRRIIESTGSHLDQDGLTLYARLIADRAHVEATLQMMSQWQIDPLLNRLETIETPCHFMTGDRDRAVPPETAKTAAARLPNCGMTNLPNLGHLAHEEQPELISQLLIEHLSALEQ</sequence>
<dbReference type="InterPro" id="IPR000639">
    <property type="entry name" value="Epox_hydrolase-like"/>
</dbReference>
<proteinExistence type="predicted"/>
<gene>
    <name evidence="2" type="ORF">HAT86_10895</name>
</gene>
<dbReference type="InterPro" id="IPR000073">
    <property type="entry name" value="AB_hydrolase_1"/>
</dbReference>
<dbReference type="InterPro" id="IPR029058">
    <property type="entry name" value="AB_hydrolase_fold"/>
</dbReference>
<dbReference type="RefSeq" id="WP_167197208.1">
    <property type="nucleotide sequence ID" value="NZ_JAAORB010000021.1"/>
</dbReference>
<accession>A0A967BI35</accession>
<dbReference type="Proteomes" id="UP000639775">
    <property type="component" value="Unassembled WGS sequence"/>
</dbReference>
<dbReference type="Gene3D" id="3.40.50.1820">
    <property type="entry name" value="alpha/beta hydrolase"/>
    <property type="match status" value="1"/>
</dbReference>
<reference evidence="2" key="1">
    <citation type="submission" date="2020-03" db="EMBL/GenBank/DDBJ databases">
        <title>Roseovarius gahaiensis sp. nov., isolated from Gahai Saline Lake, China.</title>
        <authorList>
            <person name="Sun X."/>
        </authorList>
    </citation>
    <scope>NUCLEOTIDE SEQUENCE</scope>
    <source>
        <strain evidence="2">GH877</strain>
    </source>
</reference>
<dbReference type="Pfam" id="PF12697">
    <property type="entry name" value="Abhydrolase_6"/>
    <property type="match status" value="1"/>
</dbReference>
<dbReference type="NCBIfam" id="TIGR03056">
    <property type="entry name" value="bchO_mg_che_rel"/>
    <property type="match status" value="1"/>
</dbReference>
<organism evidence="2 3">
    <name type="scientific">Roseovarius gahaiensis</name>
    <dbReference type="NCBI Taxonomy" id="2716691"/>
    <lineage>
        <taxon>Bacteria</taxon>
        <taxon>Pseudomonadati</taxon>
        <taxon>Pseudomonadota</taxon>
        <taxon>Alphaproteobacteria</taxon>
        <taxon>Rhodobacterales</taxon>
        <taxon>Roseobacteraceae</taxon>
        <taxon>Roseovarius</taxon>
    </lineage>
</organism>
<dbReference type="SUPFAM" id="SSF53474">
    <property type="entry name" value="alpha/beta-Hydrolases"/>
    <property type="match status" value="1"/>
</dbReference>
<dbReference type="AlphaFoldDB" id="A0A967BI35"/>
<keyword evidence="3" id="KW-1185">Reference proteome</keyword>
<evidence type="ECO:0000313" key="2">
    <source>
        <dbReference type="EMBL" id="NHQ74967.1"/>
    </source>
</evidence>
<name>A0A967BI35_9RHOB</name>
<evidence type="ECO:0000259" key="1">
    <source>
        <dbReference type="Pfam" id="PF12697"/>
    </source>
</evidence>
<protein>
    <submittedName>
        <fullName evidence="2">Alpha/beta fold hydrolase</fullName>
    </submittedName>
</protein>
<dbReference type="GO" id="GO:0016787">
    <property type="term" value="F:hydrolase activity"/>
    <property type="evidence" value="ECO:0007669"/>
    <property type="project" value="UniProtKB-KW"/>
</dbReference>